<dbReference type="AlphaFoldDB" id="A0A9D4C874"/>
<evidence type="ECO:0000313" key="2">
    <source>
        <dbReference type="Proteomes" id="UP000828390"/>
    </source>
</evidence>
<evidence type="ECO:0000313" key="1">
    <source>
        <dbReference type="EMBL" id="KAH3719261.1"/>
    </source>
</evidence>
<gene>
    <name evidence="1" type="ORF">DPMN_062093</name>
</gene>
<comment type="caution">
    <text evidence="1">The sequence shown here is derived from an EMBL/GenBank/DDBJ whole genome shotgun (WGS) entry which is preliminary data.</text>
</comment>
<dbReference type="SUPFAM" id="SSF63825">
    <property type="entry name" value="YWTD domain"/>
    <property type="match status" value="1"/>
</dbReference>
<organism evidence="1 2">
    <name type="scientific">Dreissena polymorpha</name>
    <name type="common">Zebra mussel</name>
    <name type="synonym">Mytilus polymorpha</name>
    <dbReference type="NCBI Taxonomy" id="45954"/>
    <lineage>
        <taxon>Eukaryota</taxon>
        <taxon>Metazoa</taxon>
        <taxon>Spiralia</taxon>
        <taxon>Lophotrochozoa</taxon>
        <taxon>Mollusca</taxon>
        <taxon>Bivalvia</taxon>
        <taxon>Autobranchia</taxon>
        <taxon>Heteroconchia</taxon>
        <taxon>Euheterodonta</taxon>
        <taxon>Imparidentia</taxon>
        <taxon>Neoheterodontei</taxon>
        <taxon>Myida</taxon>
        <taxon>Dreissenoidea</taxon>
        <taxon>Dreissenidae</taxon>
        <taxon>Dreissena</taxon>
    </lineage>
</organism>
<reference evidence="1" key="1">
    <citation type="journal article" date="2019" name="bioRxiv">
        <title>The Genome of the Zebra Mussel, Dreissena polymorpha: A Resource for Invasive Species Research.</title>
        <authorList>
            <person name="McCartney M.A."/>
            <person name="Auch B."/>
            <person name="Kono T."/>
            <person name="Mallez S."/>
            <person name="Zhang Y."/>
            <person name="Obille A."/>
            <person name="Becker A."/>
            <person name="Abrahante J.E."/>
            <person name="Garbe J."/>
            <person name="Badalamenti J.P."/>
            <person name="Herman A."/>
            <person name="Mangelson H."/>
            <person name="Liachko I."/>
            <person name="Sullivan S."/>
            <person name="Sone E.D."/>
            <person name="Koren S."/>
            <person name="Silverstein K.A.T."/>
            <person name="Beckman K.B."/>
            <person name="Gohl D.M."/>
        </authorList>
    </citation>
    <scope>NUCLEOTIDE SEQUENCE</scope>
    <source>
        <strain evidence="1">Duluth1</strain>
        <tissue evidence="1">Whole animal</tissue>
    </source>
</reference>
<accession>A0A9D4C874</accession>
<proteinExistence type="predicted"/>
<sequence length="192" mass="22289">MYVRHLVALVERTSSKSSYAIQLLDIWTGHVCYAFDEFKLSSSRYNSYGSIVNIFRPKRISTCKTTMRVIVADTNTVYRFNIKDGECELYTVYAVGQCDWHYKINQNDFSELQNAYDVKCDSQGNMYAITHNGLYQLYDMISYRNSCSLQTLIRHCGLVASMAIDEIRNRIIVGYENADRVHVFDYTFSPHT</sequence>
<keyword evidence="2" id="KW-1185">Reference proteome</keyword>
<protein>
    <submittedName>
        <fullName evidence="1">Uncharacterized protein</fullName>
    </submittedName>
</protein>
<reference evidence="1" key="2">
    <citation type="submission" date="2020-11" db="EMBL/GenBank/DDBJ databases">
        <authorList>
            <person name="McCartney M.A."/>
            <person name="Auch B."/>
            <person name="Kono T."/>
            <person name="Mallez S."/>
            <person name="Becker A."/>
            <person name="Gohl D.M."/>
            <person name="Silverstein K.A.T."/>
            <person name="Koren S."/>
            <person name="Bechman K.B."/>
            <person name="Herman A."/>
            <person name="Abrahante J.E."/>
            <person name="Garbe J."/>
        </authorList>
    </citation>
    <scope>NUCLEOTIDE SEQUENCE</scope>
    <source>
        <strain evidence="1">Duluth1</strain>
        <tissue evidence="1">Whole animal</tissue>
    </source>
</reference>
<name>A0A9D4C874_DREPO</name>
<dbReference type="EMBL" id="JAIWYP010000013">
    <property type="protein sequence ID" value="KAH3719261.1"/>
    <property type="molecule type" value="Genomic_DNA"/>
</dbReference>
<dbReference type="Proteomes" id="UP000828390">
    <property type="component" value="Unassembled WGS sequence"/>
</dbReference>